<evidence type="ECO:0000259" key="2">
    <source>
        <dbReference type="Pfam" id="PF00156"/>
    </source>
</evidence>
<dbReference type="Gene3D" id="3.40.50.2020">
    <property type="match status" value="1"/>
</dbReference>
<dbReference type="InterPro" id="IPR029057">
    <property type="entry name" value="PRTase-like"/>
</dbReference>
<dbReference type="CDD" id="cd06223">
    <property type="entry name" value="PRTases_typeI"/>
    <property type="match status" value="1"/>
</dbReference>
<gene>
    <name evidence="3" type="ORF">HYW89_02000</name>
</gene>
<evidence type="ECO:0000313" key="3">
    <source>
        <dbReference type="EMBL" id="QQG45671.1"/>
    </source>
</evidence>
<dbReference type="PANTHER" id="PTHR47505:SF1">
    <property type="entry name" value="DNA UTILIZATION PROTEIN YHGH"/>
    <property type="match status" value="1"/>
</dbReference>
<dbReference type="InterPro" id="IPR000836">
    <property type="entry name" value="PRTase_dom"/>
</dbReference>
<sequence length="246" mass="27661">MISYKMFKNWLLDLIFPAVCFGCGTGGSFLCPMCHNKLRWIPPTCFVCKKFIPARRRITAGRTCVSCQKKSSIYAFLSPFSYNDEAPRELIHSLKYNRVRSAAPVLVSLLLEYFDIYGIFLPKEAVIMPIPLYKSRERVRGFNQSGLIATQLAELYQAKLGTCSKLSLVQQVLRKIKKTKPQIELSADKRRRNVIGTFGVADPASIKQKVVLLLDDVKTTGATLEEAARVLKEAGAKRVWAITVAH</sequence>
<evidence type="ECO:0000256" key="1">
    <source>
        <dbReference type="ARBA" id="ARBA00008007"/>
    </source>
</evidence>
<accession>A0A7T5RK66</accession>
<reference evidence="3 4" key="1">
    <citation type="submission" date="2020-07" db="EMBL/GenBank/DDBJ databases">
        <title>Huge and variable diversity of episymbiotic CPR bacteria and DPANN archaea in groundwater ecosystems.</title>
        <authorList>
            <person name="He C.Y."/>
            <person name="Keren R."/>
            <person name="Whittaker M."/>
            <person name="Farag I.F."/>
            <person name="Doudna J."/>
            <person name="Cate J.H.D."/>
            <person name="Banfield J.F."/>
        </authorList>
    </citation>
    <scope>NUCLEOTIDE SEQUENCE [LARGE SCALE GENOMIC DNA]</scope>
    <source>
        <strain evidence="3">NC_groundwater_541_Ag_S-0.1um_46_50</strain>
    </source>
</reference>
<name>A0A7T5RK66_9BACT</name>
<feature type="domain" description="Phosphoribosyltransferase" evidence="2">
    <location>
        <begin position="190"/>
        <end position="244"/>
    </location>
</feature>
<organism evidence="3 4">
    <name type="scientific">Candidatus Sungiibacteriota bacterium</name>
    <dbReference type="NCBI Taxonomy" id="2750080"/>
    <lineage>
        <taxon>Bacteria</taxon>
        <taxon>Candidatus Sungiibacteriota</taxon>
    </lineage>
</organism>
<comment type="similarity">
    <text evidence="1">Belongs to the ComF/GntX family.</text>
</comment>
<dbReference type="AlphaFoldDB" id="A0A7T5RK66"/>
<protein>
    <submittedName>
        <fullName evidence="3">ComF family protein</fullName>
    </submittedName>
</protein>
<proteinExistence type="inferred from homology"/>
<dbReference type="Proteomes" id="UP000595618">
    <property type="component" value="Chromosome"/>
</dbReference>
<dbReference type="EMBL" id="CP066690">
    <property type="protein sequence ID" value="QQG45671.1"/>
    <property type="molecule type" value="Genomic_DNA"/>
</dbReference>
<dbReference type="InterPro" id="IPR051910">
    <property type="entry name" value="ComF/GntX_DNA_util-trans"/>
</dbReference>
<evidence type="ECO:0000313" key="4">
    <source>
        <dbReference type="Proteomes" id="UP000595618"/>
    </source>
</evidence>
<dbReference type="Pfam" id="PF00156">
    <property type="entry name" value="Pribosyltran"/>
    <property type="match status" value="1"/>
</dbReference>
<dbReference type="PANTHER" id="PTHR47505">
    <property type="entry name" value="DNA UTILIZATION PROTEIN YHGH"/>
    <property type="match status" value="1"/>
</dbReference>
<dbReference type="SUPFAM" id="SSF53271">
    <property type="entry name" value="PRTase-like"/>
    <property type="match status" value="1"/>
</dbReference>